<evidence type="ECO:0000313" key="3">
    <source>
        <dbReference type="Proteomes" id="UP001202827"/>
    </source>
</evidence>
<keyword evidence="3" id="KW-1185">Reference proteome</keyword>
<gene>
    <name evidence="2" type="ORF">M0654_12760</name>
</gene>
<dbReference type="Proteomes" id="UP001202827">
    <property type="component" value="Unassembled WGS sequence"/>
</dbReference>
<dbReference type="Gene3D" id="3.40.50.300">
    <property type="entry name" value="P-loop containing nucleotide triphosphate hydrolases"/>
    <property type="match status" value="1"/>
</dbReference>
<evidence type="ECO:0000256" key="1">
    <source>
        <dbReference type="ARBA" id="ARBA00034923"/>
    </source>
</evidence>
<dbReference type="EMBL" id="JALPRY010000014">
    <property type="protein sequence ID" value="MCK8780856.1"/>
    <property type="molecule type" value="Genomic_DNA"/>
</dbReference>
<evidence type="ECO:0000313" key="2">
    <source>
        <dbReference type="EMBL" id="MCK8780856.1"/>
    </source>
</evidence>
<proteinExistence type="predicted"/>
<dbReference type="Pfam" id="PF13245">
    <property type="entry name" value="AAA_19"/>
    <property type="match status" value="1"/>
</dbReference>
<dbReference type="RefSeq" id="WP_248683435.1">
    <property type="nucleotide sequence ID" value="NZ_JALPRY010000014.1"/>
</dbReference>
<protein>
    <recommendedName>
        <fullName evidence="1">DNA 3'-5' helicase II</fullName>
    </recommendedName>
</protein>
<accession>A0ABT0ISL6</accession>
<dbReference type="InterPro" id="IPR000212">
    <property type="entry name" value="DNA_helicase_UvrD/REP"/>
</dbReference>
<dbReference type="PANTHER" id="PTHR11070">
    <property type="entry name" value="UVRD / RECB / PCRA DNA HELICASE FAMILY MEMBER"/>
    <property type="match status" value="1"/>
</dbReference>
<reference evidence="2 3" key="1">
    <citation type="submission" date="2022-04" db="EMBL/GenBank/DDBJ databases">
        <title>Rhizobium coralii sp. nov., isolated from coral Turbinaria peltata.</title>
        <authorList>
            <person name="Sun H."/>
        </authorList>
    </citation>
    <scope>NUCLEOTIDE SEQUENCE [LARGE SCALE GENOMIC DNA]</scope>
    <source>
        <strain evidence="2 3">NTR19</strain>
    </source>
</reference>
<dbReference type="InterPro" id="IPR027417">
    <property type="entry name" value="P-loop_NTPase"/>
</dbReference>
<comment type="caution">
    <text evidence="2">The sequence shown here is derived from an EMBL/GenBank/DDBJ whole genome shotgun (WGS) entry which is preliminary data.</text>
</comment>
<dbReference type="SUPFAM" id="SSF52540">
    <property type="entry name" value="P-loop containing nucleoside triphosphate hydrolases"/>
    <property type="match status" value="1"/>
</dbReference>
<dbReference type="PANTHER" id="PTHR11070:SF2">
    <property type="entry name" value="ATP-DEPENDENT DNA HELICASE SRS2"/>
    <property type="match status" value="1"/>
</dbReference>
<sequence length="475" mass="52436">MPEIDLLDVRCGSVTAPAGCGKTQLIVDSLGRHSGRKPILILTHTNAGVAALRSRLERAGVKSSSFRLATLDGWALRTLKTFPTRSAIDIEHLELADPRNDYRAIKRAAASLLGATHIDDILDASYSRVIVDEYQDCGSEQHKMVRHLSTVLPTVVLGDPMQEIFSWQGDHPNWHDDICDIFQPVGELVTPWRWIRAGAEAFGRWLLEARQILMAGDQIDLRGAPPEVEWVHLDGADDDAKQRKACLAKSPQPRGDVLIMAAGVQRDRQREIARQTPGAVTVENVDLTDVINFAGSIDLDQPGDLKTVLDFASAVTTNVEGAELMRRIDVLEREAGRKEVTTVEAAAIDYKRSGSAEDLIRLFLALENKPGARTFRPEILRTCLQALRSCGLGRKDTFLNAALRIREQSRMLGRRVPPRAVGSPLLLKGLEADVAVILNAAEFDRMRSRNTKNLYVAITRGSRKLIVCSATPWIG</sequence>
<name>A0ABT0ISL6_9HYPH</name>
<organism evidence="2 3">
    <name type="scientific">Neorhizobium turbinariae</name>
    <dbReference type="NCBI Taxonomy" id="2937795"/>
    <lineage>
        <taxon>Bacteria</taxon>
        <taxon>Pseudomonadati</taxon>
        <taxon>Pseudomonadota</taxon>
        <taxon>Alphaproteobacteria</taxon>
        <taxon>Hyphomicrobiales</taxon>
        <taxon>Rhizobiaceae</taxon>
        <taxon>Rhizobium/Agrobacterium group</taxon>
        <taxon>Neorhizobium</taxon>
    </lineage>
</organism>